<organism evidence="1 2">
    <name type="scientific">Gymnopilus dilepis</name>
    <dbReference type="NCBI Taxonomy" id="231916"/>
    <lineage>
        <taxon>Eukaryota</taxon>
        <taxon>Fungi</taxon>
        <taxon>Dikarya</taxon>
        <taxon>Basidiomycota</taxon>
        <taxon>Agaricomycotina</taxon>
        <taxon>Agaricomycetes</taxon>
        <taxon>Agaricomycetidae</taxon>
        <taxon>Agaricales</taxon>
        <taxon>Agaricineae</taxon>
        <taxon>Hymenogastraceae</taxon>
        <taxon>Gymnopilus</taxon>
    </lineage>
</organism>
<name>A0A409Y3R4_9AGAR</name>
<evidence type="ECO:0000313" key="2">
    <source>
        <dbReference type="Proteomes" id="UP000284706"/>
    </source>
</evidence>
<sequence length="137" mass="15497">MPLGLRADCVSRLRALTAVVHLSMDDFVFISLPATPRHHLSPDVPLPDMAFFADKVTLALTNLKHDRLYYMYYDFQTLFVLSVCRPQGLFSNAISRNDGIRYQISLNKPVGNDACSHVEMSFIDQDTHRDPADLSQP</sequence>
<dbReference type="Proteomes" id="UP000284706">
    <property type="component" value="Unassembled WGS sequence"/>
</dbReference>
<proteinExistence type="predicted"/>
<evidence type="ECO:0000313" key="1">
    <source>
        <dbReference type="EMBL" id="PPQ97640.1"/>
    </source>
</evidence>
<dbReference type="AlphaFoldDB" id="A0A409Y3R4"/>
<keyword evidence="2" id="KW-1185">Reference proteome</keyword>
<reference evidence="1 2" key="1">
    <citation type="journal article" date="2018" name="Evol. Lett.">
        <title>Horizontal gene cluster transfer increased hallucinogenic mushroom diversity.</title>
        <authorList>
            <person name="Reynolds H.T."/>
            <person name="Vijayakumar V."/>
            <person name="Gluck-Thaler E."/>
            <person name="Korotkin H.B."/>
            <person name="Matheny P.B."/>
            <person name="Slot J.C."/>
        </authorList>
    </citation>
    <scope>NUCLEOTIDE SEQUENCE [LARGE SCALE GENOMIC DNA]</scope>
    <source>
        <strain evidence="1 2">SRW20</strain>
    </source>
</reference>
<dbReference type="EMBL" id="NHYE01001216">
    <property type="protein sequence ID" value="PPQ97640.1"/>
    <property type="molecule type" value="Genomic_DNA"/>
</dbReference>
<protein>
    <submittedName>
        <fullName evidence="1">Uncharacterized protein</fullName>
    </submittedName>
</protein>
<dbReference type="InParanoid" id="A0A409Y3R4"/>
<accession>A0A409Y3R4</accession>
<comment type="caution">
    <text evidence="1">The sequence shown here is derived from an EMBL/GenBank/DDBJ whole genome shotgun (WGS) entry which is preliminary data.</text>
</comment>
<gene>
    <name evidence="1" type="ORF">CVT26_002464</name>
</gene>